<evidence type="ECO:0000256" key="7">
    <source>
        <dbReference type="ARBA" id="ARBA00023242"/>
    </source>
</evidence>
<evidence type="ECO:0000256" key="3">
    <source>
        <dbReference type="ARBA" id="ARBA00022618"/>
    </source>
</evidence>
<organism evidence="12">
    <name type="scientific">Paramoeba aestuarina</name>
    <dbReference type="NCBI Taxonomy" id="180227"/>
    <lineage>
        <taxon>Eukaryota</taxon>
        <taxon>Amoebozoa</taxon>
        <taxon>Discosea</taxon>
        <taxon>Flabellinia</taxon>
        <taxon>Dactylopodida</taxon>
        <taxon>Paramoebidae</taxon>
        <taxon>Paramoeba</taxon>
    </lineage>
</organism>
<comment type="similarity">
    <text evidence="1 10">Belongs to the SPC24 family.</text>
</comment>
<evidence type="ECO:0000256" key="5">
    <source>
        <dbReference type="ARBA" id="ARBA00022838"/>
    </source>
</evidence>
<dbReference type="GO" id="GO:0007059">
    <property type="term" value="P:chromosome segregation"/>
    <property type="evidence" value="ECO:0007669"/>
    <property type="project" value="TreeGrafter"/>
</dbReference>
<keyword evidence="3 10" id="KW-0132">Cell division</keyword>
<evidence type="ECO:0000256" key="8">
    <source>
        <dbReference type="ARBA" id="ARBA00023306"/>
    </source>
</evidence>
<accession>A0A7S4K4J3</accession>
<dbReference type="GO" id="GO:0005634">
    <property type="term" value="C:nucleus"/>
    <property type="evidence" value="ECO:0007669"/>
    <property type="project" value="UniProtKB-SubCell"/>
</dbReference>
<evidence type="ECO:0000256" key="9">
    <source>
        <dbReference type="ARBA" id="ARBA00023328"/>
    </source>
</evidence>
<dbReference type="GO" id="GO:0031262">
    <property type="term" value="C:Ndc80 complex"/>
    <property type="evidence" value="ECO:0007669"/>
    <property type="project" value="TreeGrafter"/>
</dbReference>
<comment type="subcellular location">
    <subcellularLocation>
        <location evidence="10">Nucleus</location>
    </subcellularLocation>
    <subcellularLocation>
        <location evidence="10">Chromosome</location>
        <location evidence="10">Centromere</location>
        <location evidence="10">Kinetochore</location>
    </subcellularLocation>
</comment>
<sequence length="209" mass="24265">MSPKKEGNDTQEIGSQLPDAIRVCQKLRAEYFNHDNDGVQIVAIRRTQRDLQKRYTEQQRESANIVKELTSSVNTLKNVSERQEPVNSHQIKIEGLNQEEQLIKENIKNMKKERAQLQHEKENIQQGIKQYERELQEAAPAELDVPKVKNELTLFVNISNIKWDFDSQRVRGYITGPKDVKKFDIDPKKCSEFETANLLWDLIGMMSGI</sequence>
<proteinExistence type="inferred from homology"/>
<keyword evidence="5 10" id="KW-0995">Kinetochore</keyword>
<keyword evidence="8 10" id="KW-0131">Cell cycle</keyword>
<evidence type="ECO:0000256" key="10">
    <source>
        <dbReference type="RuleBase" id="RU368011"/>
    </source>
</evidence>
<protein>
    <recommendedName>
        <fullName evidence="10">Kinetochore protein Spc24</fullName>
    </recommendedName>
</protein>
<keyword evidence="7 10" id="KW-0539">Nucleus</keyword>
<reference evidence="12" key="1">
    <citation type="submission" date="2021-01" db="EMBL/GenBank/DDBJ databases">
        <authorList>
            <person name="Corre E."/>
            <person name="Pelletier E."/>
            <person name="Niang G."/>
            <person name="Scheremetjew M."/>
            <person name="Finn R."/>
            <person name="Kale V."/>
            <person name="Holt S."/>
            <person name="Cochrane G."/>
            <person name="Meng A."/>
            <person name="Brown T."/>
            <person name="Cohen L."/>
        </authorList>
    </citation>
    <scope>NUCLEOTIDE SEQUENCE</scope>
    <source>
        <strain evidence="12">SoJaBio B1-5/56/2</strain>
    </source>
</reference>
<dbReference type="PANTHER" id="PTHR22142">
    <property type="match status" value="1"/>
</dbReference>
<keyword evidence="2 10" id="KW-0158">Chromosome</keyword>
<dbReference type="GO" id="GO:0008017">
    <property type="term" value="F:microtubule binding"/>
    <property type="evidence" value="ECO:0007669"/>
    <property type="project" value="TreeGrafter"/>
</dbReference>
<dbReference type="EMBL" id="HBKR01005804">
    <property type="protein sequence ID" value="CAE2282836.1"/>
    <property type="molecule type" value="Transcribed_RNA"/>
</dbReference>
<evidence type="ECO:0000256" key="6">
    <source>
        <dbReference type="ARBA" id="ARBA00023054"/>
    </source>
</evidence>
<comment type="function">
    <text evidence="10">Acts as a component of the essential kinetochore-associated NDC80 complex, which is required for chromosome segregation and spindle checkpoint activity.</text>
</comment>
<evidence type="ECO:0000256" key="11">
    <source>
        <dbReference type="SAM" id="Coils"/>
    </source>
</evidence>
<dbReference type="Gene3D" id="3.30.160.570">
    <property type="entry name" value="Ncd80 complex, Spc24 subunit"/>
    <property type="match status" value="1"/>
</dbReference>
<evidence type="ECO:0000256" key="4">
    <source>
        <dbReference type="ARBA" id="ARBA00022776"/>
    </source>
</evidence>
<evidence type="ECO:0000256" key="1">
    <source>
        <dbReference type="ARBA" id="ARBA00007804"/>
    </source>
</evidence>
<evidence type="ECO:0000256" key="2">
    <source>
        <dbReference type="ARBA" id="ARBA00022454"/>
    </source>
</evidence>
<name>A0A7S4K4J3_9EUKA</name>
<keyword evidence="9 10" id="KW-0137">Centromere</keyword>
<dbReference type="GO" id="GO:0051301">
    <property type="term" value="P:cell division"/>
    <property type="evidence" value="ECO:0007669"/>
    <property type="project" value="UniProtKB-UniRule"/>
</dbReference>
<keyword evidence="4 10" id="KW-0498">Mitosis</keyword>
<feature type="coiled-coil region" evidence="11">
    <location>
        <begin position="93"/>
        <end position="134"/>
    </location>
</feature>
<comment type="subunit">
    <text evidence="10">Component of the NDC80 complex.</text>
</comment>
<evidence type="ECO:0000313" key="12">
    <source>
        <dbReference type="EMBL" id="CAE2282836.1"/>
    </source>
</evidence>
<dbReference type="InterPro" id="IPR013252">
    <property type="entry name" value="Ndc80_Spc24"/>
</dbReference>
<dbReference type="PANTHER" id="PTHR22142:SF2">
    <property type="entry name" value="KINETOCHORE PROTEIN SPC24"/>
    <property type="match status" value="1"/>
</dbReference>
<dbReference type="AlphaFoldDB" id="A0A7S4K4J3"/>
<keyword evidence="6 11" id="KW-0175">Coiled coil</keyword>
<gene>
    <name evidence="12" type="ORF">NAES01612_LOCUS3884</name>
</gene>
<dbReference type="Pfam" id="PF08286">
    <property type="entry name" value="Spc24"/>
    <property type="match status" value="1"/>
</dbReference>